<dbReference type="EMBL" id="SMMX01000009">
    <property type="protein sequence ID" value="TDA21376.1"/>
    <property type="molecule type" value="Genomic_DNA"/>
</dbReference>
<name>A0A4R4FF90_9FIRM</name>
<keyword evidence="1" id="KW-1133">Transmembrane helix</keyword>
<gene>
    <name evidence="2" type="ORF">E1963_11940</name>
</gene>
<keyword evidence="1" id="KW-0812">Transmembrane</keyword>
<dbReference type="RefSeq" id="WP_132278252.1">
    <property type="nucleotide sequence ID" value="NZ_JAOBST010000014.1"/>
</dbReference>
<feature type="transmembrane region" description="Helical" evidence="1">
    <location>
        <begin position="71"/>
        <end position="104"/>
    </location>
</feature>
<evidence type="ECO:0000313" key="3">
    <source>
        <dbReference type="Proteomes" id="UP000295710"/>
    </source>
</evidence>
<accession>A0A4R4FF90</accession>
<keyword evidence="1" id="KW-0472">Membrane</keyword>
<keyword evidence="3" id="KW-1185">Reference proteome</keyword>
<dbReference type="AlphaFoldDB" id="A0A4R4FF90"/>
<dbReference type="Proteomes" id="UP000295710">
    <property type="component" value="Unassembled WGS sequence"/>
</dbReference>
<evidence type="ECO:0000313" key="2">
    <source>
        <dbReference type="EMBL" id="TDA21376.1"/>
    </source>
</evidence>
<organism evidence="2 3">
    <name type="scientific">Extibacter muris</name>
    <dbReference type="NCBI Taxonomy" id="1796622"/>
    <lineage>
        <taxon>Bacteria</taxon>
        <taxon>Bacillati</taxon>
        <taxon>Bacillota</taxon>
        <taxon>Clostridia</taxon>
        <taxon>Lachnospirales</taxon>
        <taxon>Lachnospiraceae</taxon>
        <taxon>Extibacter</taxon>
    </lineage>
</organism>
<feature type="transmembrane region" description="Helical" evidence="1">
    <location>
        <begin position="192"/>
        <end position="213"/>
    </location>
</feature>
<reference evidence="2 3" key="1">
    <citation type="journal article" date="2016" name="Nat. Microbiol.">
        <title>The Mouse Intestinal Bacterial Collection (miBC) provides host-specific insight into cultured diversity and functional potential of the gut microbiota.</title>
        <authorList>
            <person name="Lagkouvardos I."/>
            <person name="Pukall R."/>
            <person name="Abt B."/>
            <person name="Foesel B.U."/>
            <person name="Meier-Kolthoff J.P."/>
            <person name="Kumar N."/>
            <person name="Bresciani A."/>
            <person name="Martinez I."/>
            <person name="Just S."/>
            <person name="Ziegler C."/>
            <person name="Brugiroux S."/>
            <person name="Garzetti D."/>
            <person name="Wenning M."/>
            <person name="Bui T.P."/>
            <person name="Wang J."/>
            <person name="Hugenholtz F."/>
            <person name="Plugge C.M."/>
            <person name="Peterson D.A."/>
            <person name="Hornef M.W."/>
            <person name="Baines J.F."/>
            <person name="Smidt H."/>
            <person name="Walter J."/>
            <person name="Kristiansen K."/>
            <person name="Nielsen H.B."/>
            <person name="Haller D."/>
            <person name="Overmann J."/>
            <person name="Stecher B."/>
            <person name="Clavel T."/>
        </authorList>
    </citation>
    <scope>NUCLEOTIDE SEQUENCE [LARGE SCALE GENOMIC DNA]</scope>
    <source>
        <strain evidence="2 3">DSM 28560</strain>
    </source>
</reference>
<evidence type="ECO:0000256" key="1">
    <source>
        <dbReference type="SAM" id="Phobius"/>
    </source>
</evidence>
<feature type="transmembrane region" description="Helical" evidence="1">
    <location>
        <begin position="6"/>
        <end position="32"/>
    </location>
</feature>
<proteinExistence type="predicted"/>
<sequence length="238" mass="26755">MKKVVLNIMASTGIILFVLSAVAVMHCGFIVTHRLDFRYPILEIMADISYTLAITLLKGAVFNWYRSTPVWVLVIMVFIILFVLLLFVLACLTSLSFFFVMFSVDGNMAVLDSLASLSANQQKYKVALLSNTRLAYIFLFAMTMLTDFVFIMFFYRFFHSAKNFLSDILDRANEKTCSVTGLIREVTPASTATGLLGGTAAFCLTAFLSYYFIRGKEPESLLAEKGSQAEYDSRIICR</sequence>
<comment type="caution">
    <text evidence="2">The sequence shown here is derived from an EMBL/GenBank/DDBJ whole genome shotgun (WGS) entry which is preliminary data.</text>
</comment>
<protein>
    <submittedName>
        <fullName evidence="2">Uncharacterized protein</fullName>
    </submittedName>
</protein>
<feature type="transmembrane region" description="Helical" evidence="1">
    <location>
        <begin position="134"/>
        <end position="155"/>
    </location>
</feature>